<organism evidence="5 6">
    <name type="scientific">Sphingomonas glacialis</name>
    <dbReference type="NCBI Taxonomy" id="658225"/>
    <lineage>
        <taxon>Bacteria</taxon>
        <taxon>Pseudomonadati</taxon>
        <taxon>Pseudomonadota</taxon>
        <taxon>Alphaproteobacteria</taxon>
        <taxon>Sphingomonadales</taxon>
        <taxon>Sphingomonadaceae</taxon>
        <taxon>Sphingomonas</taxon>
    </lineage>
</organism>
<comment type="caution">
    <text evidence="5">The sequence shown here is derived from an EMBL/GenBank/DDBJ whole genome shotgun (WGS) entry which is preliminary data.</text>
</comment>
<accession>A0A502G109</accession>
<dbReference type="InterPro" id="IPR036388">
    <property type="entry name" value="WH-like_DNA-bd_sf"/>
</dbReference>
<dbReference type="PANTHER" id="PTHR42756">
    <property type="entry name" value="TRANSCRIPTIONAL REGULATOR, MARR"/>
    <property type="match status" value="1"/>
</dbReference>
<protein>
    <submittedName>
        <fullName evidence="5">MarR family transcriptional regulator</fullName>
    </submittedName>
</protein>
<dbReference type="Proteomes" id="UP000319931">
    <property type="component" value="Unassembled WGS sequence"/>
</dbReference>
<dbReference type="InterPro" id="IPR000835">
    <property type="entry name" value="HTH_MarR-typ"/>
</dbReference>
<dbReference type="PANTHER" id="PTHR42756:SF1">
    <property type="entry name" value="TRANSCRIPTIONAL REPRESSOR OF EMRAB OPERON"/>
    <property type="match status" value="1"/>
</dbReference>
<dbReference type="OrthoDB" id="8256382at2"/>
<evidence type="ECO:0000259" key="4">
    <source>
        <dbReference type="PROSITE" id="PS50995"/>
    </source>
</evidence>
<dbReference type="GO" id="GO:0003677">
    <property type="term" value="F:DNA binding"/>
    <property type="evidence" value="ECO:0007669"/>
    <property type="project" value="UniProtKB-KW"/>
</dbReference>
<dbReference type="EMBL" id="RCZC01000002">
    <property type="protein sequence ID" value="TPG55220.1"/>
    <property type="molecule type" value="Genomic_DNA"/>
</dbReference>
<keyword evidence="1" id="KW-0805">Transcription regulation</keyword>
<feature type="domain" description="HTH marR-type" evidence="4">
    <location>
        <begin position="1"/>
        <end position="119"/>
    </location>
</feature>
<gene>
    <name evidence="5" type="ORF">EAH76_03965</name>
</gene>
<dbReference type="SMART" id="SM00347">
    <property type="entry name" value="HTH_MARR"/>
    <property type="match status" value="1"/>
</dbReference>
<evidence type="ECO:0000313" key="6">
    <source>
        <dbReference type="Proteomes" id="UP000319931"/>
    </source>
</evidence>
<evidence type="ECO:0000256" key="3">
    <source>
        <dbReference type="ARBA" id="ARBA00023163"/>
    </source>
</evidence>
<keyword evidence="3" id="KW-0804">Transcription</keyword>
<dbReference type="Gene3D" id="1.10.10.10">
    <property type="entry name" value="Winged helix-like DNA-binding domain superfamily/Winged helix DNA-binding domain"/>
    <property type="match status" value="1"/>
</dbReference>
<dbReference type="GO" id="GO:0003700">
    <property type="term" value="F:DNA-binding transcription factor activity"/>
    <property type="evidence" value="ECO:0007669"/>
    <property type="project" value="InterPro"/>
</dbReference>
<reference evidence="5 6" key="1">
    <citation type="journal article" date="2019" name="Environ. Microbiol.">
        <title>Species interactions and distinct microbial communities in high Arctic permafrost affected cryosols are associated with the CH4 and CO2 gas fluxes.</title>
        <authorList>
            <person name="Altshuler I."/>
            <person name="Hamel J."/>
            <person name="Turney S."/>
            <person name="Magnuson E."/>
            <person name="Levesque R."/>
            <person name="Greer C."/>
            <person name="Whyte L.G."/>
        </authorList>
    </citation>
    <scope>NUCLEOTIDE SEQUENCE [LARGE SCALE GENOMIC DNA]</scope>
    <source>
        <strain evidence="5 6">E6.1</strain>
    </source>
</reference>
<keyword evidence="2" id="KW-0238">DNA-binding</keyword>
<sequence>MASDFSRALEGTGIRQVLFGILSIVDANPGVNQGTVGRMLGIQRANMVAPVNEMAERGWIDRQTDPSDRRAFILSLTAAGETMFARALTQIRAHEANVLSDFDSRDRQHLVALLARIEAREG</sequence>
<dbReference type="PRINTS" id="PR00598">
    <property type="entry name" value="HTHMARR"/>
</dbReference>
<evidence type="ECO:0000256" key="1">
    <source>
        <dbReference type="ARBA" id="ARBA00023015"/>
    </source>
</evidence>
<dbReference type="AlphaFoldDB" id="A0A502G109"/>
<dbReference type="InterPro" id="IPR036390">
    <property type="entry name" value="WH_DNA-bd_sf"/>
</dbReference>
<dbReference type="PROSITE" id="PS50995">
    <property type="entry name" value="HTH_MARR_2"/>
    <property type="match status" value="1"/>
</dbReference>
<evidence type="ECO:0000313" key="5">
    <source>
        <dbReference type="EMBL" id="TPG55220.1"/>
    </source>
</evidence>
<dbReference type="SUPFAM" id="SSF46785">
    <property type="entry name" value="Winged helix' DNA-binding domain"/>
    <property type="match status" value="1"/>
</dbReference>
<dbReference type="Pfam" id="PF12802">
    <property type="entry name" value="MarR_2"/>
    <property type="match status" value="1"/>
</dbReference>
<name>A0A502G109_9SPHN</name>
<evidence type="ECO:0000256" key="2">
    <source>
        <dbReference type="ARBA" id="ARBA00023125"/>
    </source>
</evidence>
<proteinExistence type="predicted"/>
<keyword evidence="6" id="KW-1185">Reference proteome</keyword>